<feature type="domain" description="Galactose oxidase-like Early set" evidence="4">
    <location>
        <begin position="950"/>
        <end position="1052"/>
    </location>
</feature>
<dbReference type="Proteomes" id="UP000239649">
    <property type="component" value="Unassembled WGS sequence"/>
</dbReference>
<dbReference type="InterPro" id="IPR014756">
    <property type="entry name" value="Ig_E-set"/>
</dbReference>
<evidence type="ECO:0000313" key="5">
    <source>
        <dbReference type="EMBL" id="PSC68470.1"/>
    </source>
</evidence>
<evidence type="ECO:0000313" key="6">
    <source>
        <dbReference type="Proteomes" id="UP000239649"/>
    </source>
</evidence>
<keyword evidence="1 2" id="KW-0732">Signal</keyword>
<feature type="domain" description="Glyoxal oxidase N-terminal" evidence="3">
    <location>
        <begin position="1836"/>
        <end position="1942"/>
    </location>
</feature>
<dbReference type="STRING" id="554055.A0A2P6V2Z7"/>
<feature type="signal peptide" evidence="2">
    <location>
        <begin position="1"/>
        <end position="22"/>
    </location>
</feature>
<evidence type="ECO:0000259" key="4">
    <source>
        <dbReference type="Pfam" id="PF09118"/>
    </source>
</evidence>
<dbReference type="Pfam" id="PF07250">
    <property type="entry name" value="Glyoxal_oxid_N"/>
    <property type="match status" value="4"/>
</dbReference>
<comment type="caution">
    <text evidence="5">The sequence shown here is derived from an EMBL/GenBank/DDBJ whole genome shotgun (WGS) entry which is preliminary data.</text>
</comment>
<dbReference type="InterPro" id="IPR013783">
    <property type="entry name" value="Ig-like_fold"/>
</dbReference>
<feature type="domain" description="Glyoxal oxidase N-terminal" evidence="3">
    <location>
        <begin position="644"/>
        <end position="929"/>
    </location>
</feature>
<dbReference type="Pfam" id="PF09118">
    <property type="entry name" value="GO-like_E_set"/>
    <property type="match status" value="4"/>
</dbReference>
<evidence type="ECO:0000256" key="2">
    <source>
        <dbReference type="SAM" id="SignalP"/>
    </source>
</evidence>
<dbReference type="Gene3D" id="2.60.40.10">
    <property type="entry name" value="Immunoglobulins"/>
    <property type="match status" value="3"/>
</dbReference>
<accession>A0A2P6V2Z7</accession>
<dbReference type="PANTHER" id="PTHR32208">
    <property type="entry name" value="SECRETED PROTEIN-RELATED"/>
    <property type="match status" value="1"/>
</dbReference>
<dbReference type="OrthoDB" id="2019572at2759"/>
<protein>
    <submittedName>
        <fullName evidence="5">Kelch domain-containing</fullName>
    </submittedName>
</protein>
<dbReference type="InterPro" id="IPR009880">
    <property type="entry name" value="Glyoxal_oxidase_N"/>
</dbReference>
<feature type="domain" description="Galactose oxidase-like Early set" evidence="4">
    <location>
        <begin position="1513"/>
        <end position="1615"/>
    </location>
</feature>
<evidence type="ECO:0000259" key="3">
    <source>
        <dbReference type="Pfam" id="PF07250"/>
    </source>
</evidence>
<gene>
    <name evidence="5" type="ORF">C2E20_7976</name>
</gene>
<proteinExistence type="predicted"/>
<dbReference type="PANTHER" id="PTHR32208:SF21">
    <property type="entry name" value="LOW QUALITY PROTEIN: ALDEHYDE OXIDASE GLOX-LIKE"/>
    <property type="match status" value="1"/>
</dbReference>
<feature type="domain" description="Galactose oxidase-like Early set" evidence="4">
    <location>
        <begin position="462"/>
        <end position="564"/>
    </location>
</feature>
<sequence>MARSSALATVVAALVLATSAVAASEGGRKLQGSESTFYVPAGGKGTFQNGIPTGVILIFANLMKDGNVVGWSNGYKDGRWNQWGTVSDWTEAKHATKKLAGCGMHGALPGTKQCTTAFCSGMATTHKNELVSFGGHLGPGLGTMKHYIPRTGQVITSVMGTKRWYPGTVTLPDERVMVIGGVTRTAATECNSNRAYNNPTYNIYDPNTRILSGLKWDMREQFDKAHPFVAYPVVTVTPDGGLVVAAGDTMYKYKRCRPENWCKEYEMQPRPGGVWTYPNTGTGLPLPMYPPYTKMELFAAGGSTVRCPKNFNTPASTKAHVIEITAGKKAKWRRLPDMPHPRMMPDSVYLADGTIFITNGGKKGRAGWCKGPFTYKLRDKGTYNCGSFCTCATGWNYEPAIFDPVSSKWTRAGSLAEGKSLRLYHSSATLLPSGKVMLAGSDVTIGDYAELYSPPYLNRGRRPAITKWPQSHRTNLRNPNPTNLTVTYASPEKIAKAILIRAGSQTHSTLFDGRALWLKVVADNRRASGDTLTLQIPACSTRPPVGCNIVPPGMYMLFLHNVNGAGPRRKLQGTAFIPRGGKGAWANGGSTNVIFIYNNLLKDGSVMGVVTTPQSDVLSFGGHRGPGLGSMKRFYYGNNRVTTTRMPSPKWYPGVATLPDGRVIVVGGVTRTAATECTSNPTYNNPTYYIYEPDTTFFSSSKPGMERQLKMAWPHVAYPHVTILPDGSISVLAASTVFNYVRCGPKDFCENFRQQDRPHPSWTYPNTGSGTPLPIYPPYTKMEFLAAGGSTNRCPTNFNTPASAKAHVIDLTDRKAKWQRVDDMPFPRLMGDVVQLCDGTIFVANGARSGKAGWCKGPFRYDFKDRPAYNCATFCTCALGWNYEPVIFDPVRKAWSRPGNLAQQRSLRLYHSSAILLPSCKVMIAGSDVTLGNYAEIFSPPYLSPQFGPRPRITKNPANFRTGGGLSANLTVSYALSDPKGRITRALLIRTGTQTHSIQFDARSVWLKVVNPRLDAQRKPSGSSVTVEIPGCSGRPPVGCNIVPPGMYMLVLHTARGAWRRRMARTAAALLLGLVLVLAAPRGSFGEGAKRELQAPAGRGNWQWSTKTDVVMIYANLMKNGGVFGWANGYKGFKGWATVSDWTEQRNGNMYRLPGCGMHGKYAGVCTTAFCSGVALGAKDELFVFGGHLGPGLGTMKRYNHRNDRITTIRMPSPRWYPGTATLPDGRVIVVGGVTRTAATECTSSAEYNNPTYSIYDPATNKMSGDKGGMRAQLRMAWPHVAYPLIIVTPDGGLVVSSGSTLFKYKKCGRGDYCEAFRMQDRPHPAWSYPNTGTGMVLPMKPPYNKMEFLAAGGSSQQCPQNFKTRASAAAHVIELTARRPRWNKIGNMPFPRIMGDPVMLCDGTVLVINGAQAGKAGWCKGPFNYRYKDGGRYNCKTFCTCATGWNYEPVIYNPETGRWSRPDSLAESMGLRLYHSSATLLPNCKVMAAGSDVTKMDRAEIFTPPYYDLGPRPVITQAPDSIRPGIRLTLPYVSVDPIAKVLLLRSGTMTHSTQFDARSLWLKIVDDKRTPAGNTITVEIPGCAGPRDCNVIPPGIYMIVLNTNKGVPSDGKLIAGYGEFERCATVEYYTQGKRSKRILPDCSIHGCTRAFCAGVTTSAKDEIFVLGGHSNSLTERPLETAKLYDHRKGKLQQLDMLSRRWYPGAVTLSDGRVVVVGGVSKTAQAEYGSNKGYNNPTIFDPNTRKFTRDANDMAEKLNRAFPIVAYPLMTVLPDGGLSVAAGNSLCGAGRYCKTWAYRPRPHVPWSYPQTSIGMPLPMAPPYRKLELLATGGVGPMPYPRVMGDAVYLCDGTLLFVNGAQRGRAGWFRGPFRYIYKDSKPWNCDQFCTGATGWNYEPVIFDPATDRWSRPSSLAQQRSLRLYHSTAILLPSCNVMIAGSDGTLGDYFHPSTHALLLRTGSHTHSTQFDARALWLTIVADTPGKTLTLAIPGCAGPRDCNIVPPGMYMLTLSTAKGVPSEGRILSICPDC</sequence>
<dbReference type="SUPFAM" id="SSF50965">
    <property type="entry name" value="Galactose oxidase, central domain"/>
    <property type="match status" value="4"/>
</dbReference>
<feature type="domain" description="Galactose oxidase-like Early set" evidence="4">
    <location>
        <begin position="1952"/>
        <end position="2025"/>
    </location>
</feature>
<keyword evidence="6" id="KW-1185">Reference proteome</keyword>
<dbReference type="EMBL" id="LHPF02000037">
    <property type="protein sequence ID" value="PSC68470.1"/>
    <property type="molecule type" value="Genomic_DNA"/>
</dbReference>
<reference evidence="5 6" key="1">
    <citation type="journal article" date="2018" name="Plant J.">
        <title>Genome sequences of Chlorella sorokiniana UTEX 1602 and Micractinium conductrix SAG 241.80: implications to maltose excretion by a green alga.</title>
        <authorList>
            <person name="Arriola M.B."/>
            <person name="Velmurugan N."/>
            <person name="Zhang Y."/>
            <person name="Plunkett M.H."/>
            <person name="Hondzo H."/>
            <person name="Barney B.M."/>
        </authorList>
    </citation>
    <scope>NUCLEOTIDE SEQUENCE [LARGE SCALE GENOMIC DNA]</scope>
    <source>
        <strain evidence="5 6">SAG 241.80</strain>
    </source>
</reference>
<organism evidence="5 6">
    <name type="scientific">Micractinium conductrix</name>
    <dbReference type="NCBI Taxonomy" id="554055"/>
    <lineage>
        <taxon>Eukaryota</taxon>
        <taxon>Viridiplantae</taxon>
        <taxon>Chlorophyta</taxon>
        <taxon>core chlorophytes</taxon>
        <taxon>Trebouxiophyceae</taxon>
        <taxon>Chlorellales</taxon>
        <taxon>Chlorellaceae</taxon>
        <taxon>Chlorella clade</taxon>
        <taxon>Micractinium</taxon>
    </lineage>
</organism>
<feature type="chain" id="PRO_5015184694" evidence="2">
    <location>
        <begin position="23"/>
        <end position="2030"/>
    </location>
</feature>
<dbReference type="InterPro" id="IPR015202">
    <property type="entry name" value="GO-like_E_set"/>
</dbReference>
<evidence type="ECO:0000256" key="1">
    <source>
        <dbReference type="ARBA" id="ARBA00022729"/>
    </source>
</evidence>
<feature type="domain" description="Glyoxal oxidase N-terminal" evidence="3">
    <location>
        <begin position="115"/>
        <end position="443"/>
    </location>
</feature>
<dbReference type="SUPFAM" id="SSF81296">
    <property type="entry name" value="E set domains"/>
    <property type="match status" value="4"/>
</dbReference>
<dbReference type="InterPro" id="IPR037293">
    <property type="entry name" value="Gal_Oxidase_central_sf"/>
</dbReference>
<dbReference type="Gene3D" id="2.130.10.80">
    <property type="entry name" value="Galactose oxidase/kelch, beta-propeller"/>
    <property type="match status" value="4"/>
</dbReference>
<dbReference type="CDD" id="cd02851">
    <property type="entry name" value="E_set_GO_C"/>
    <property type="match status" value="1"/>
</dbReference>
<feature type="domain" description="Glyoxal oxidase N-terminal" evidence="3">
    <location>
        <begin position="1165"/>
        <end position="1422"/>
    </location>
</feature>
<dbReference type="InterPro" id="IPR011043">
    <property type="entry name" value="Gal_Oxase/kelch_b-propeller"/>
</dbReference>
<name>A0A2P6V2Z7_9CHLO</name>